<comment type="similarity">
    <text evidence="1">Belongs to the bacterial solute-binding protein 1 family.</text>
</comment>
<evidence type="ECO:0000313" key="6">
    <source>
        <dbReference type="Proteomes" id="UP001155380"/>
    </source>
</evidence>
<sequence>MSKFLTGVAAGAILCAWAGAVFAADLPGKFDGVTIDAKLIGGQQYEALYARIAEWEKATGAKVNVISKKNHFELDKEIKSDIATGNISWCVGSNHSSFAPQYPDIYTDLSALLPKEEIDAFVPANIKASTLDGKLVMLPRAQFDVSALYYQKSLYQDEAKKKAFKEKYGYDLAPPDTWQQVTDQATFFASPPDFYGTQFAGKEEAINGRFFEMLVAEGGEYLDKDGKPAFNSEAGVRALDWFVNLYKAKAVPAGTTNYLWDDLGQGFASGTIAVNLDWPGWATFFNDPKSSKVAGNVGVKVQPAGSSGKRTGWSGHHGFSVTESCANKEAAASLVWFLTNEDSQKLEAAAGPLPTRTAVWDWDIKQAENDPYKKEVLTAFQEAAKHAFAVPQTPSWIEISNAVYPELQAAILGDKSSKDALDAAAKKATEILEDAGAL</sequence>
<evidence type="ECO:0000256" key="4">
    <source>
        <dbReference type="SAM" id="SignalP"/>
    </source>
</evidence>
<dbReference type="InterPro" id="IPR050490">
    <property type="entry name" value="Bact_solute-bd_prot1"/>
</dbReference>
<organism evidence="5 6">
    <name type="scientific">Ciceribacter sichuanensis</name>
    <dbReference type="NCBI Taxonomy" id="2949647"/>
    <lineage>
        <taxon>Bacteria</taxon>
        <taxon>Pseudomonadati</taxon>
        <taxon>Pseudomonadota</taxon>
        <taxon>Alphaproteobacteria</taxon>
        <taxon>Hyphomicrobiales</taxon>
        <taxon>Rhizobiaceae</taxon>
        <taxon>Ciceribacter</taxon>
    </lineage>
</organism>
<gene>
    <name evidence="5" type="ORF">NBH21_16220</name>
</gene>
<keyword evidence="2" id="KW-0813">Transport</keyword>
<dbReference type="Proteomes" id="UP001155380">
    <property type="component" value="Unassembled WGS sequence"/>
</dbReference>
<dbReference type="PANTHER" id="PTHR43649">
    <property type="entry name" value="ARABINOSE-BINDING PROTEIN-RELATED"/>
    <property type="match status" value="1"/>
</dbReference>
<feature type="chain" id="PRO_5042474557" evidence="4">
    <location>
        <begin position="24"/>
        <end position="438"/>
    </location>
</feature>
<accession>A0AAJ1C0A4</accession>
<reference evidence="5" key="1">
    <citation type="submission" date="2022-06" db="EMBL/GenBank/DDBJ databases">
        <authorList>
            <person name="Sun Q."/>
        </authorList>
    </citation>
    <scope>NUCLEOTIDE SEQUENCE</scope>
    <source>
        <strain evidence="5">S101</strain>
    </source>
</reference>
<dbReference type="SUPFAM" id="SSF53850">
    <property type="entry name" value="Periplasmic binding protein-like II"/>
    <property type="match status" value="1"/>
</dbReference>
<comment type="caution">
    <text evidence="5">The sequence shown here is derived from an EMBL/GenBank/DDBJ whole genome shotgun (WGS) entry which is preliminary data.</text>
</comment>
<evidence type="ECO:0000313" key="5">
    <source>
        <dbReference type="EMBL" id="MCO5958323.1"/>
    </source>
</evidence>
<dbReference type="Gene3D" id="3.40.190.10">
    <property type="entry name" value="Periplasmic binding protein-like II"/>
    <property type="match status" value="2"/>
</dbReference>
<feature type="signal peptide" evidence="4">
    <location>
        <begin position="1"/>
        <end position="23"/>
    </location>
</feature>
<dbReference type="EMBL" id="JAMXLX010000005">
    <property type="protein sequence ID" value="MCO5958323.1"/>
    <property type="molecule type" value="Genomic_DNA"/>
</dbReference>
<dbReference type="PANTHER" id="PTHR43649:SF34">
    <property type="entry name" value="ABC TRANSPORTER PERIPLASMIC-BINDING PROTEIN YCJN-RELATED"/>
    <property type="match status" value="1"/>
</dbReference>
<protein>
    <submittedName>
        <fullName evidence="5">Sugar ABC transporter substrate-binding protein</fullName>
    </submittedName>
</protein>
<evidence type="ECO:0000256" key="1">
    <source>
        <dbReference type="ARBA" id="ARBA00008520"/>
    </source>
</evidence>
<proteinExistence type="inferred from homology"/>
<dbReference type="RefSeq" id="WP_250915285.1">
    <property type="nucleotide sequence ID" value="NZ_JAMXLX010000005.1"/>
</dbReference>
<name>A0AAJ1C0A4_9HYPH</name>
<dbReference type="AlphaFoldDB" id="A0AAJ1C0A4"/>
<keyword evidence="3 4" id="KW-0732">Signal</keyword>
<evidence type="ECO:0000256" key="2">
    <source>
        <dbReference type="ARBA" id="ARBA00022448"/>
    </source>
</evidence>
<evidence type="ECO:0000256" key="3">
    <source>
        <dbReference type="ARBA" id="ARBA00022729"/>
    </source>
</evidence>